<dbReference type="EMBL" id="JAWQEG010000247">
    <property type="protein sequence ID" value="KAK3892817.1"/>
    <property type="molecule type" value="Genomic_DNA"/>
</dbReference>
<keyword evidence="4" id="KW-1185">Reference proteome</keyword>
<feature type="compositionally biased region" description="Low complexity" evidence="1">
    <location>
        <begin position="431"/>
        <end position="445"/>
    </location>
</feature>
<reference evidence="3" key="1">
    <citation type="submission" date="2023-10" db="EMBL/GenBank/DDBJ databases">
        <title>Genome assemblies of two species of porcelain crab, Petrolisthes cinctipes and Petrolisthes manimaculis (Anomura: Porcellanidae).</title>
        <authorList>
            <person name="Angst P."/>
        </authorList>
    </citation>
    <scope>NUCLEOTIDE SEQUENCE</scope>
    <source>
        <strain evidence="3">PB745_01</strain>
        <tissue evidence="3">Gill</tissue>
    </source>
</reference>
<evidence type="ECO:0000313" key="4">
    <source>
        <dbReference type="Proteomes" id="UP001286313"/>
    </source>
</evidence>
<dbReference type="Proteomes" id="UP001286313">
    <property type="component" value="Unassembled WGS sequence"/>
</dbReference>
<gene>
    <name evidence="3" type="ORF">Pcinc_003405</name>
</gene>
<feature type="region of interest" description="Disordered" evidence="1">
    <location>
        <begin position="334"/>
        <end position="477"/>
    </location>
</feature>
<protein>
    <submittedName>
        <fullName evidence="3">Uncharacterized protein</fullName>
    </submittedName>
</protein>
<accession>A0AAE1GJ62</accession>
<keyword evidence="2" id="KW-0732">Signal</keyword>
<evidence type="ECO:0000256" key="1">
    <source>
        <dbReference type="SAM" id="MobiDB-lite"/>
    </source>
</evidence>
<feature type="compositionally biased region" description="Pro residues" evidence="1">
    <location>
        <begin position="371"/>
        <end position="386"/>
    </location>
</feature>
<name>A0AAE1GJ62_PETCI</name>
<feature type="chain" id="PRO_5042063729" evidence="2">
    <location>
        <begin position="33"/>
        <end position="477"/>
    </location>
</feature>
<evidence type="ECO:0000256" key="2">
    <source>
        <dbReference type="SAM" id="SignalP"/>
    </source>
</evidence>
<feature type="signal peptide" evidence="2">
    <location>
        <begin position="1"/>
        <end position="32"/>
    </location>
</feature>
<dbReference type="AlphaFoldDB" id="A0AAE1GJ62"/>
<comment type="caution">
    <text evidence="3">The sequence shown here is derived from an EMBL/GenBank/DDBJ whole genome shotgun (WGS) entry which is preliminary data.</text>
</comment>
<proteinExistence type="predicted"/>
<evidence type="ECO:0000313" key="3">
    <source>
        <dbReference type="EMBL" id="KAK3892817.1"/>
    </source>
</evidence>
<organism evidence="3 4">
    <name type="scientific">Petrolisthes cinctipes</name>
    <name type="common">Flat porcelain crab</name>
    <dbReference type="NCBI Taxonomy" id="88211"/>
    <lineage>
        <taxon>Eukaryota</taxon>
        <taxon>Metazoa</taxon>
        <taxon>Ecdysozoa</taxon>
        <taxon>Arthropoda</taxon>
        <taxon>Crustacea</taxon>
        <taxon>Multicrustacea</taxon>
        <taxon>Malacostraca</taxon>
        <taxon>Eumalacostraca</taxon>
        <taxon>Eucarida</taxon>
        <taxon>Decapoda</taxon>
        <taxon>Pleocyemata</taxon>
        <taxon>Anomura</taxon>
        <taxon>Galatheoidea</taxon>
        <taxon>Porcellanidae</taxon>
        <taxon>Petrolisthes</taxon>
    </lineage>
</organism>
<feature type="compositionally biased region" description="Basic and acidic residues" evidence="1">
    <location>
        <begin position="334"/>
        <end position="348"/>
    </location>
</feature>
<sequence length="477" mass="52491">MKGTVEKCCIVTQLAAVALLLLQSVVVLPTTAMSDCTVKKVYGNKIKLRDTSSGYFRTYQKNVHIKMSAKYTDECKQSDLEELPHLTSPSIYVAVGDLTPASVDRDKSESWYDIGFFICEKILIRIGSRVTELALSEDTKCKPESLEFVVVGAKLRCPTKTEEIDLRSKCSEVATLQPLNAPANATPTQHTDITDVFKFLDTFNSASSNFTPDLNIPNSKEWFVDTSVNDNNTFGSDDAISQWPYGPSHTAEDLWKVYRNNAGQDDTLSLTNPVGDRDLYEGVNYHNRSEENAIPIFIGVMAFTLSMCMRFCLCRGKGVVQRVTTVTVIRSRTLPDAHQDEENQHDPALDPPPAYIDVVNEANPSTSQIPQEPPPPAYSDIEPPPYYSELTEVPEETAGVESSIEGQERQVSPHPKPVQVDAAPQDEPNHRGISGTSITTGAVTAAGGGSGSSLSRALSKTRTQQKQFSFKPLEEEE</sequence>